<dbReference type="EMBL" id="CP002547">
    <property type="protein sequence ID" value="ADY56504.1"/>
    <property type="molecule type" value="Genomic_DNA"/>
</dbReference>
<evidence type="ECO:0000256" key="6">
    <source>
        <dbReference type="ARBA" id="ARBA00022592"/>
    </source>
</evidence>
<keyword evidence="13" id="KW-1185">Reference proteome</keyword>
<reference evidence="13" key="2">
    <citation type="submission" date="2011-02" db="EMBL/GenBank/DDBJ databases">
        <title>The complete genome of Syntrophobotulus glycolicus DSM 8271.</title>
        <authorList>
            <person name="Lucas S."/>
            <person name="Copeland A."/>
            <person name="Lapidus A."/>
            <person name="Bruce D."/>
            <person name="Goodwin L."/>
            <person name="Pitluck S."/>
            <person name="Kyrpides N."/>
            <person name="Mavromatis K."/>
            <person name="Pagani I."/>
            <person name="Ivanova N."/>
            <person name="Mikhailova N."/>
            <person name="Chertkov O."/>
            <person name="Held B."/>
            <person name="Detter J.C."/>
            <person name="Tapia R."/>
            <person name="Han C."/>
            <person name="Land M."/>
            <person name="Hauser L."/>
            <person name="Markowitz V."/>
            <person name="Cheng J.-F."/>
            <person name="Hugenholtz P."/>
            <person name="Woyke T."/>
            <person name="Wu D."/>
            <person name="Spring S."/>
            <person name="Schroeder M."/>
            <person name="Brambilla E."/>
            <person name="Klenk H.-P."/>
            <person name="Eisen J.A."/>
        </authorList>
    </citation>
    <scope>NUCLEOTIDE SEQUENCE [LARGE SCALE GENOMIC DNA]</scope>
    <source>
        <strain evidence="13">DSM 8271 / FlGlyR</strain>
    </source>
</reference>
<evidence type="ECO:0000256" key="7">
    <source>
        <dbReference type="ARBA" id="ARBA00022729"/>
    </source>
</evidence>
<dbReference type="PANTHER" id="PTHR30570:SF1">
    <property type="entry name" value="PHOSPHATE-BINDING PROTEIN PSTS"/>
    <property type="match status" value="1"/>
</dbReference>
<evidence type="ECO:0000259" key="11">
    <source>
        <dbReference type="Pfam" id="PF12849"/>
    </source>
</evidence>
<dbReference type="Pfam" id="PF12849">
    <property type="entry name" value="PBP_like_2"/>
    <property type="match status" value="1"/>
</dbReference>
<keyword evidence="10" id="KW-0472">Membrane</keyword>
<dbReference type="NCBIfam" id="TIGR02136">
    <property type="entry name" value="ptsS_2"/>
    <property type="match status" value="1"/>
</dbReference>
<dbReference type="RefSeq" id="WP_013625369.1">
    <property type="nucleotide sequence ID" value="NC_015172.1"/>
</dbReference>
<evidence type="ECO:0000313" key="12">
    <source>
        <dbReference type="EMBL" id="ADY56504.1"/>
    </source>
</evidence>
<dbReference type="GO" id="GO:0005886">
    <property type="term" value="C:plasma membrane"/>
    <property type="evidence" value="ECO:0007669"/>
    <property type="project" value="UniProtKB-SubCell"/>
</dbReference>
<dbReference type="OrthoDB" id="9790048at2"/>
<comment type="function">
    <text evidence="1">Part of the ABC transporter complex PstSACB involved in phosphate import.</text>
</comment>
<evidence type="ECO:0000256" key="2">
    <source>
        <dbReference type="ARBA" id="ARBA00004193"/>
    </source>
</evidence>
<name>F0STY1_SYNGF</name>
<dbReference type="GO" id="GO:0042301">
    <property type="term" value="F:phosphate ion binding"/>
    <property type="evidence" value="ECO:0007669"/>
    <property type="project" value="UniProtKB-UniRule"/>
</dbReference>
<evidence type="ECO:0000256" key="1">
    <source>
        <dbReference type="ARBA" id="ARBA00002841"/>
    </source>
</evidence>
<organism evidence="12 13">
    <name type="scientific">Syntrophobotulus glycolicus (strain DSM 8271 / FlGlyR)</name>
    <dbReference type="NCBI Taxonomy" id="645991"/>
    <lineage>
        <taxon>Bacteria</taxon>
        <taxon>Bacillati</taxon>
        <taxon>Bacillota</taxon>
        <taxon>Clostridia</taxon>
        <taxon>Eubacteriales</taxon>
        <taxon>Desulfitobacteriaceae</taxon>
        <taxon>Syntrophobotulus</taxon>
    </lineage>
</organism>
<evidence type="ECO:0000256" key="3">
    <source>
        <dbReference type="ARBA" id="ARBA00008725"/>
    </source>
</evidence>
<gene>
    <name evidence="12" type="ordered locus">Sgly_2215</name>
</gene>
<evidence type="ECO:0000256" key="8">
    <source>
        <dbReference type="ARBA" id="ARBA00023139"/>
    </source>
</evidence>
<keyword evidence="8 10" id="KW-0564">Palmitate</keyword>
<comment type="subunit">
    <text evidence="4 10">The complex is composed of two ATP-binding proteins (PstB), two transmembrane proteins (PstC and PstA) and a solute-binding protein (PstS).</text>
</comment>
<proteinExistence type="inferred from homology"/>
<evidence type="ECO:0000256" key="10">
    <source>
        <dbReference type="RuleBase" id="RU367119"/>
    </source>
</evidence>
<keyword evidence="10" id="KW-1003">Cell membrane</keyword>
<dbReference type="InterPro" id="IPR050811">
    <property type="entry name" value="Phosphate_ABC_transporter"/>
</dbReference>
<reference evidence="12 13" key="1">
    <citation type="journal article" date="2011" name="Stand. Genomic Sci.">
        <title>Complete genome sequence of Syntrophobotulus glycolicus type strain (FlGlyR).</title>
        <authorList>
            <person name="Han C."/>
            <person name="Mwirichia R."/>
            <person name="Chertkov O."/>
            <person name="Held B."/>
            <person name="Lapidus A."/>
            <person name="Nolan M."/>
            <person name="Lucas S."/>
            <person name="Hammon N."/>
            <person name="Deshpande S."/>
            <person name="Cheng J.F."/>
            <person name="Tapia R."/>
            <person name="Goodwin L."/>
            <person name="Pitluck S."/>
            <person name="Huntemann M."/>
            <person name="Liolios K."/>
            <person name="Ivanova N."/>
            <person name="Pagani I."/>
            <person name="Mavromatis K."/>
            <person name="Ovchinikova G."/>
            <person name="Pati A."/>
            <person name="Chen A."/>
            <person name="Palaniappan K."/>
            <person name="Land M."/>
            <person name="Hauser L."/>
            <person name="Brambilla E.M."/>
            <person name="Rohde M."/>
            <person name="Spring S."/>
            <person name="Sikorski J."/>
            <person name="Goker M."/>
            <person name="Woyke T."/>
            <person name="Bristow J."/>
            <person name="Eisen J.A."/>
            <person name="Markowitz V."/>
            <person name="Hugenholtz P."/>
            <person name="Kyrpides N.C."/>
            <person name="Klenk H.P."/>
            <person name="Detter J.C."/>
        </authorList>
    </citation>
    <scope>NUCLEOTIDE SEQUENCE [LARGE SCALE GENOMIC DNA]</scope>
    <source>
        <strain evidence="13">DSM 8271 / FlGlyR</strain>
    </source>
</reference>
<comment type="function">
    <text evidence="10">Involved in the system for phosphate transport across the cytoplasmic membrane.</text>
</comment>
<feature type="chain" id="PRO_5027146245" description="Phosphate-binding protein" evidence="10">
    <location>
        <begin position="24"/>
        <end position="283"/>
    </location>
</feature>
<dbReference type="STRING" id="645991.Sgly_2215"/>
<dbReference type="Proteomes" id="UP000007488">
    <property type="component" value="Chromosome"/>
</dbReference>
<keyword evidence="5 10" id="KW-0813">Transport</keyword>
<dbReference type="InterPro" id="IPR024370">
    <property type="entry name" value="PBP_domain"/>
</dbReference>
<dbReference type="GO" id="GO:0006817">
    <property type="term" value="P:phosphate ion transport"/>
    <property type="evidence" value="ECO:0007669"/>
    <property type="project" value="UniProtKB-UniRule"/>
</dbReference>
<dbReference type="PANTHER" id="PTHR30570">
    <property type="entry name" value="PERIPLASMIC PHOSPHATE BINDING COMPONENT OF PHOSPHATE ABC TRANSPORTER"/>
    <property type="match status" value="1"/>
</dbReference>
<feature type="domain" description="PBP" evidence="11">
    <location>
        <begin position="39"/>
        <end position="269"/>
    </location>
</feature>
<dbReference type="AlphaFoldDB" id="F0STY1"/>
<feature type="signal peptide" evidence="10">
    <location>
        <begin position="1"/>
        <end position="23"/>
    </location>
</feature>
<dbReference type="HOGENOM" id="CLU_026228_5_1_9"/>
<dbReference type="SUPFAM" id="SSF53850">
    <property type="entry name" value="Periplasmic binding protein-like II"/>
    <property type="match status" value="1"/>
</dbReference>
<evidence type="ECO:0000313" key="13">
    <source>
        <dbReference type="Proteomes" id="UP000007488"/>
    </source>
</evidence>
<comment type="similarity">
    <text evidence="3 10">Belongs to the PstS family.</text>
</comment>
<protein>
    <recommendedName>
        <fullName evidence="10">Phosphate-binding protein</fullName>
    </recommendedName>
</protein>
<dbReference type="InterPro" id="IPR011862">
    <property type="entry name" value="Phos-bd"/>
</dbReference>
<dbReference type="Gene3D" id="3.40.190.10">
    <property type="entry name" value="Periplasmic binding protein-like II"/>
    <property type="match status" value="2"/>
</dbReference>
<dbReference type="PROSITE" id="PS51257">
    <property type="entry name" value="PROKAR_LIPOPROTEIN"/>
    <property type="match status" value="1"/>
</dbReference>
<dbReference type="eggNOG" id="COG0226">
    <property type="taxonomic scope" value="Bacteria"/>
</dbReference>
<evidence type="ECO:0000256" key="9">
    <source>
        <dbReference type="ARBA" id="ARBA00023288"/>
    </source>
</evidence>
<evidence type="ECO:0000256" key="5">
    <source>
        <dbReference type="ARBA" id="ARBA00022448"/>
    </source>
</evidence>
<keyword evidence="7 10" id="KW-0732">Signal</keyword>
<comment type="subcellular location">
    <subcellularLocation>
        <location evidence="2 10">Cell membrane</location>
        <topology evidence="2 10">Lipid-anchor</topology>
    </subcellularLocation>
</comment>
<dbReference type="CDD" id="cd13653">
    <property type="entry name" value="PBP2_phosphate_like_1"/>
    <property type="match status" value="1"/>
</dbReference>
<evidence type="ECO:0000256" key="4">
    <source>
        <dbReference type="ARBA" id="ARBA00011529"/>
    </source>
</evidence>
<keyword evidence="9 10" id="KW-0449">Lipoprotein</keyword>
<sequence length="283" mass="30486">MRQSRRIMRLLLPACLVFSLVMAGCNKESVTNEIVSRGPGAISGMVTIAGSTSAQTLSQDLGSIFMTKNPKVLINVSGGDTALGIQATQNKTVDFGAVSRELRPEETGLVAVKIAYDGLAIVVNRNNPVSELTIEQIQGIYNGKMTNWNQVGGKDAPILLLNREEGSGTLEVFRDKLLGKEAGKAGTVCNSSSAVVEAVSNNQNAVGYVSFSAVDDKVKDLKINGVELTVKTMKEKKYPLIRPLYYVYSESSPLSEQAQSFLNFIFSEEGQRIIGTHGYSPLS</sequence>
<accession>F0STY1</accession>
<keyword evidence="6 10" id="KW-0592">Phosphate transport</keyword>
<dbReference type="KEGG" id="sgy:Sgly_2215"/>